<dbReference type="GO" id="GO:0003735">
    <property type="term" value="F:structural constituent of ribosome"/>
    <property type="evidence" value="ECO:0007669"/>
    <property type="project" value="InterPro"/>
</dbReference>
<reference evidence="9 10" key="1">
    <citation type="journal article" date="2018" name="Gigascience">
        <title>Genomes of trombidid mites reveal novel predicted allergens and laterally-transferred genes associated with secondary metabolism.</title>
        <authorList>
            <person name="Dong X."/>
            <person name="Chaisiri K."/>
            <person name="Xia D."/>
            <person name="Armstrong S.D."/>
            <person name="Fang Y."/>
            <person name="Donnelly M.J."/>
            <person name="Kadowaki T."/>
            <person name="McGarry J.W."/>
            <person name="Darby A.C."/>
            <person name="Makepeace B.L."/>
        </authorList>
    </citation>
    <scope>NUCLEOTIDE SEQUENCE [LARGE SCALE GENOMIC DNA]</scope>
    <source>
        <strain evidence="9">UoL-UT</strain>
    </source>
</reference>
<dbReference type="STRING" id="299467.A0A443SVB9"/>
<dbReference type="Proteomes" id="UP000288716">
    <property type="component" value="Unassembled WGS sequence"/>
</dbReference>
<dbReference type="VEuPathDB" id="VectorBase:LDEU000581"/>
<dbReference type="PANTHER" id="PTHR15680:SF9">
    <property type="entry name" value="LARGE RIBOSOMAL SUBUNIT PROTEIN BL19M"/>
    <property type="match status" value="1"/>
</dbReference>
<dbReference type="Gene3D" id="2.30.30.790">
    <property type="match status" value="1"/>
</dbReference>
<dbReference type="GO" id="GO:0005762">
    <property type="term" value="C:mitochondrial large ribosomal subunit"/>
    <property type="evidence" value="ECO:0007669"/>
    <property type="project" value="TreeGrafter"/>
</dbReference>
<organism evidence="9 10">
    <name type="scientific">Leptotrombidium deliense</name>
    <dbReference type="NCBI Taxonomy" id="299467"/>
    <lineage>
        <taxon>Eukaryota</taxon>
        <taxon>Metazoa</taxon>
        <taxon>Ecdysozoa</taxon>
        <taxon>Arthropoda</taxon>
        <taxon>Chelicerata</taxon>
        <taxon>Arachnida</taxon>
        <taxon>Acari</taxon>
        <taxon>Acariformes</taxon>
        <taxon>Trombidiformes</taxon>
        <taxon>Prostigmata</taxon>
        <taxon>Anystina</taxon>
        <taxon>Parasitengona</taxon>
        <taxon>Trombiculoidea</taxon>
        <taxon>Trombiculidae</taxon>
        <taxon>Leptotrombidium</taxon>
    </lineage>
</organism>
<keyword evidence="6" id="KW-0687">Ribonucleoprotein</keyword>
<dbReference type="OrthoDB" id="432645at2759"/>
<dbReference type="EMBL" id="NCKV01000158">
    <property type="protein sequence ID" value="RWS31457.1"/>
    <property type="molecule type" value="Genomic_DNA"/>
</dbReference>
<evidence type="ECO:0000313" key="9">
    <source>
        <dbReference type="EMBL" id="RWS31457.1"/>
    </source>
</evidence>
<keyword evidence="10" id="KW-1185">Reference proteome</keyword>
<keyword evidence="4 9" id="KW-0689">Ribosomal protein</keyword>
<dbReference type="GO" id="GO:0006412">
    <property type="term" value="P:translation"/>
    <property type="evidence" value="ECO:0007669"/>
    <property type="project" value="InterPro"/>
</dbReference>
<evidence type="ECO:0000256" key="2">
    <source>
        <dbReference type="ARBA" id="ARBA00005781"/>
    </source>
</evidence>
<evidence type="ECO:0000256" key="6">
    <source>
        <dbReference type="ARBA" id="ARBA00023274"/>
    </source>
</evidence>
<evidence type="ECO:0000256" key="7">
    <source>
        <dbReference type="ARBA" id="ARBA00035288"/>
    </source>
</evidence>
<evidence type="ECO:0000256" key="1">
    <source>
        <dbReference type="ARBA" id="ARBA00004173"/>
    </source>
</evidence>
<comment type="subcellular location">
    <subcellularLocation>
        <location evidence="1">Mitochondrion</location>
    </subcellularLocation>
</comment>
<dbReference type="InterPro" id="IPR038657">
    <property type="entry name" value="Ribosomal_bL19_sf"/>
</dbReference>
<keyword evidence="3" id="KW-0809">Transit peptide</keyword>
<name>A0A443SVB9_9ACAR</name>
<evidence type="ECO:0000256" key="3">
    <source>
        <dbReference type="ARBA" id="ARBA00022946"/>
    </source>
</evidence>
<proteinExistence type="inferred from homology"/>
<comment type="similarity">
    <text evidence="2">Belongs to the bacterial ribosomal protein bL19 family.</text>
</comment>
<dbReference type="SUPFAM" id="SSF50104">
    <property type="entry name" value="Translation proteins SH3-like domain"/>
    <property type="match status" value="1"/>
</dbReference>
<evidence type="ECO:0000256" key="8">
    <source>
        <dbReference type="ARBA" id="ARBA00035359"/>
    </source>
</evidence>
<dbReference type="PANTHER" id="PTHR15680">
    <property type="entry name" value="RIBOSOMAL PROTEIN L19"/>
    <property type="match status" value="1"/>
</dbReference>
<dbReference type="Pfam" id="PF01245">
    <property type="entry name" value="Ribosomal_L19"/>
    <property type="match status" value="1"/>
</dbReference>
<protein>
    <recommendedName>
        <fullName evidence="7">Large ribosomal subunit protein bL19m</fullName>
    </recommendedName>
    <alternativeName>
        <fullName evidence="8">39S ribosomal protein L19, mitochondrial</fullName>
    </alternativeName>
</protein>
<evidence type="ECO:0000256" key="4">
    <source>
        <dbReference type="ARBA" id="ARBA00022980"/>
    </source>
</evidence>
<dbReference type="AlphaFoldDB" id="A0A443SVB9"/>
<evidence type="ECO:0000313" key="10">
    <source>
        <dbReference type="Proteomes" id="UP000288716"/>
    </source>
</evidence>
<comment type="caution">
    <text evidence="9">The sequence shown here is derived from an EMBL/GenBank/DDBJ whole genome shotgun (WGS) entry which is preliminary data.</text>
</comment>
<gene>
    <name evidence="9" type="ORF">B4U80_06996</name>
</gene>
<accession>A0A443SVB9</accession>
<keyword evidence="5" id="KW-0496">Mitochondrion</keyword>
<evidence type="ECO:0000256" key="5">
    <source>
        <dbReference type="ARBA" id="ARBA00023128"/>
    </source>
</evidence>
<dbReference type="InterPro" id="IPR008991">
    <property type="entry name" value="Translation_prot_SH3-like_sf"/>
</dbReference>
<sequence>MNELILSALKFESQFLQKRCFVTSSVCFHLTNVRAKIFQKWDKQRRRVNTPEFPDDYTNKSKEKRKVPFKESVLPEHFASFRFKYPEFLPVNDPTKRHKVATLLEREDMLSRRANVDIPEFYVGSIIAVTVSDPYAPGKISRFLGICIKKTDQGLRHYFTLRNHIDGEGIEIRYEMYNPTIRHIEVIKLEKRLDDEMLYLRDAPAEYSTFPQDMTPVIHQEGEPVPVNPLKVKLKPWPWTKRWDVVFPKIYGVESLDQVPDCLYYRSRKSHNKFEKFDLVQQYRDHITEEDQLEVWGHVHDRIVKLNEMRRDERRKKFLQTAK</sequence>
<dbReference type="FunFam" id="2.30.30.790:FF:000002">
    <property type="entry name" value="39S ribosomal protein L19, mitochondrial"/>
    <property type="match status" value="1"/>
</dbReference>
<dbReference type="InterPro" id="IPR001857">
    <property type="entry name" value="Ribosomal_bL19"/>
</dbReference>